<accession>A0A6J6JUA1</accession>
<organism evidence="4">
    <name type="scientific">freshwater metagenome</name>
    <dbReference type="NCBI Taxonomy" id="449393"/>
    <lineage>
        <taxon>unclassified sequences</taxon>
        <taxon>metagenomes</taxon>
        <taxon>ecological metagenomes</taxon>
    </lineage>
</organism>
<evidence type="ECO:0000313" key="1">
    <source>
        <dbReference type="EMBL" id="CAB4564417.1"/>
    </source>
</evidence>
<dbReference type="EMBL" id="CAEZVK010000172">
    <property type="protein sequence ID" value="CAB4640028.1"/>
    <property type="molecule type" value="Genomic_DNA"/>
</dbReference>
<dbReference type="EMBL" id="CAEZTR010000003">
    <property type="protein sequence ID" value="CAB4564417.1"/>
    <property type="molecule type" value="Genomic_DNA"/>
</dbReference>
<proteinExistence type="predicted"/>
<dbReference type="EMBL" id="CAEZTG010000191">
    <property type="protein sequence ID" value="CAB4578665.1"/>
    <property type="molecule type" value="Genomic_DNA"/>
</dbReference>
<gene>
    <name evidence="2" type="ORF">UFOPK1495_01729</name>
    <name evidence="3" type="ORF">UFOPK1603_01606</name>
    <name evidence="1" type="ORF">UFOPK1711_00116</name>
    <name evidence="4" type="ORF">UFOPK2000_01306</name>
    <name evidence="5" type="ORF">UFOPK2143_01143</name>
    <name evidence="6" type="ORF">UFOPK2350_01185</name>
    <name evidence="7" type="ORF">UFOPK3708_00507</name>
</gene>
<dbReference type="EMBL" id="CAEZSU010000247">
    <property type="protein sequence ID" value="CAB4565000.1"/>
    <property type="molecule type" value="Genomic_DNA"/>
</dbReference>
<dbReference type="AlphaFoldDB" id="A0A6J6JUA1"/>
<evidence type="ECO:0000313" key="2">
    <source>
        <dbReference type="EMBL" id="CAB4565000.1"/>
    </source>
</evidence>
<reference evidence="4" key="1">
    <citation type="submission" date="2020-05" db="EMBL/GenBank/DDBJ databases">
        <authorList>
            <person name="Chiriac C."/>
            <person name="Salcher M."/>
            <person name="Ghai R."/>
            <person name="Kavagutti S V."/>
        </authorList>
    </citation>
    <scope>NUCLEOTIDE SEQUENCE</scope>
</reference>
<sequence length="38" mass="4354">MILVAIFAILAVVCVVAFAAQINRRRRYERGEYDPDDV</sequence>
<evidence type="ECO:0000313" key="7">
    <source>
        <dbReference type="EMBL" id="CAB4925326.1"/>
    </source>
</evidence>
<name>A0A6J6JUA1_9ZZZZ</name>
<evidence type="ECO:0000313" key="6">
    <source>
        <dbReference type="EMBL" id="CAB4683581.1"/>
    </source>
</evidence>
<dbReference type="EMBL" id="CAFBNA010000018">
    <property type="protein sequence ID" value="CAB4925326.1"/>
    <property type="molecule type" value="Genomic_DNA"/>
</dbReference>
<evidence type="ECO:0000313" key="3">
    <source>
        <dbReference type="EMBL" id="CAB4578665.1"/>
    </source>
</evidence>
<evidence type="ECO:0000313" key="4">
    <source>
        <dbReference type="EMBL" id="CAB4640028.1"/>
    </source>
</evidence>
<dbReference type="EMBL" id="CAEZVV010000074">
    <property type="protein sequence ID" value="CAB4648628.1"/>
    <property type="molecule type" value="Genomic_DNA"/>
</dbReference>
<protein>
    <submittedName>
        <fullName evidence="4">Unannotated protein</fullName>
    </submittedName>
</protein>
<dbReference type="EMBL" id="CAEZXE010000106">
    <property type="protein sequence ID" value="CAB4683581.1"/>
    <property type="molecule type" value="Genomic_DNA"/>
</dbReference>
<evidence type="ECO:0000313" key="5">
    <source>
        <dbReference type="EMBL" id="CAB4648628.1"/>
    </source>
</evidence>